<evidence type="ECO:0000313" key="2">
    <source>
        <dbReference type="Proteomes" id="UP001159363"/>
    </source>
</evidence>
<reference evidence="1 2" key="1">
    <citation type="submission" date="2023-02" db="EMBL/GenBank/DDBJ databases">
        <title>LHISI_Scaffold_Assembly.</title>
        <authorList>
            <person name="Stuart O.P."/>
            <person name="Cleave R."/>
            <person name="Magrath M.J.L."/>
            <person name="Mikheyev A.S."/>
        </authorList>
    </citation>
    <scope>NUCLEOTIDE SEQUENCE [LARGE SCALE GENOMIC DNA]</scope>
    <source>
        <strain evidence="1">Daus_M_001</strain>
        <tissue evidence="1">Leg muscle</tissue>
    </source>
</reference>
<sequence>MTHNPSQSVFSCCVSCRRKSCPSDPVVFMTVVLSSTVLSTSFSPAITTTLPAECASAQLTAMFLVTRYLRCLYLSMVAWNTSEGTVGLSASRDISRSTISLWLRMSRCTERNFSRVARFSLRSFRGVGTFFQFTQHQPHNRMPSPQPSQQREGNCENVTLVTMQPSSFSPAMRLMISLASDNRALYLVVSCVTALLMRVSAHVSSSIWAFMLRRLRQPVRSFLVLVLILCPPHYANLQKALSVAQRLTGNVIKVRPLQQASLQVHLCRRQLLHQSVPVVLDLLQLSVDHVPAIRACVPQHFLPTVHCLVHQVLAFFPLAQQLLFMQNESVYRDMRVTLEEPLKVLSQGSYLIADAFLALGGGTGHHHLPGVGQVLHQQLSLGLLVEQGLQGCHRALYGQLVAQWPLLHGGYLLPCSVQPTCHVVVCLLVQPVVLVLVLPLRHQTLACRTLISIILEARALHSSCSLPSVWLMASCPAGAVLASTAMLKQQYCVYDWPKDASSACLASLSFKCVGTDPSKRNLFRANVRDVPEIKCNFESDYITVEMVAEQLTGFNKDTHAAHMLN</sequence>
<evidence type="ECO:0000313" key="1">
    <source>
        <dbReference type="EMBL" id="KAJ8895764.1"/>
    </source>
</evidence>
<name>A0ABQ9IHR7_9NEOP</name>
<comment type="caution">
    <text evidence="1">The sequence shown here is derived from an EMBL/GenBank/DDBJ whole genome shotgun (WGS) entry which is preliminary data.</text>
</comment>
<dbReference type="EMBL" id="JARBHB010000001">
    <property type="protein sequence ID" value="KAJ8895764.1"/>
    <property type="molecule type" value="Genomic_DNA"/>
</dbReference>
<organism evidence="1 2">
    <name type="scientific">Dryococelus australis</name>
    <dbReference type="NCBI Taxonomy" id="614101"/>
    <lineage>
        <taxon>Eukaryota</taxon>
        <taxon>Metazoa</taxon>
        <taxon>Ecdysozoa</taxon>
        <taxon>Arthropoda</taxon>
        <taxon>Hexapoda</taxon>
        <taxon>Insecta</taxon>
        <taxon>Pterygota</taxon>
        <taxon>Neoptera</taxon>
        <taxon>Polyneoptera</taxon>
        <taxon>Phasmatodea</taxon>
        <taxon>Verophasmatodea</taxon>
        <taxon>Anareolatae</taxon>
        <taxon>Phasmatidae</taxon>
        <taxon>Eurycanthinae</taxon>
        <taxon>Dryococelus</taxon>
    </lineage>
</organism>
<accession>A0ABQ9IHR7</accession>
<protein>
    <submittedName>
        <fullName evidence="1">Uncharacterized protein</fullName>
    </submittedName>
</protein>
<keyword evidence="2" id="KW-1185">Reference proteome</keyword>
<dbReference type="Proteomes" id="UP001159363">
    <property type="component" value="Chromosome 1"/>
</dbReference>
<gene>
    <name evidence="1" type="ORF">PR048_001102</name>
</gene>
<proteinExistence type="predicted"/>